<evidence type="ECO:0000259" key="5">
    <source>
        <dbReference type="Pfam" id="PF12937"/>
    </source>
</evidence>
<dbReference type="Gene3D" id="3.80.10.10">
    <property type="entry name" value="Ribonuclease Inhibitor"/>
    <property type="match status" value="1"/>
</dbReference>
<evidence type="ECO:0000313" key="7">
    <source>
        <dbReference type="EMBL" id="KAK5618338.1"/>
    </source>
</evidence>
<proteinExistence type="predicted"/>
<keyword evidence="8" id="KW-1185">Reference proteome</keyword>
<dbReference type="PANTHER" id="PTHR15739:SF4">
    <property type="entry name" value="F-BOX ONLY PROTEIN 41"/>
    <property type="match status" value="1"/>
</dbReference>
<name>A0AAV9SA98_9TELE</name>
<evidence type="ECO:0000256" key="3">
    <source>
        <dbReference type="SAM" id="Coils"/>
    </source>
</evidence>
<dbReference type="InterPro" id="IPR032675">
    <property type="entry name" value="LRR_dom_sf"/>
</dbReference>
<reference evidence="7 8" key="1">
    <citation type="submission" date="2021-06" db="EMBL/GenBank/DDBJ databases">
        <authorList>
            <person name="Palmer J.M."/>
        </authorList>
    </citation>
    <scope>NUCLEOTIDE SEQUENCE [LARGE SCALE GENOMIC DNA]</scope>
    <source>
        <strain evidence="7 8">MEX-2019</strain>
        <tissue evidence="7">Muscle</tissue>
    </source>
</reference>
<protein>
    <recommendedName>
        <fullName evidence="9">F-box domain-containing protein</fullName>
    </recommendedName>
</protein>
<sequence length="813" mass="91491">MSSSSFLEMPYFCPRCGDQYRFASVPELRAHLVSRHTYETLLVLSQGRVKSSRPAALLPLPAPTVCQSKTCSLSMDTHSFPLPLACLDLASSSASIQLLREMFSPPDRALPALPGQGEDPSTALALPVSLDLFPGKTLSDVGVLGLDFRLSVEIGLEERLGLGLDHKIARTFAEVEERVNQRVGRLKAELRRREAELERKRRHRERLKREKKEVEERAAYLSRQMSAAVEMMERLKKNLAEKETELSERQQEMADVELFLRQTAEKEAEAKSRLQAFIEALLERADRAERQLLLLSHNHFTHGGGFEYTEPYTPSEVYSPVPGRAGRSLDGSTDDIIVKKMQESIGNRRSYSVSSSYRLGEQMHSHHHYSGLNEQMRTLSLGSGGWDCEGGLVHFHPFLYAPCWTPHEREGFRRRERVWVGEEGWGRTWSKRSSRHHSTEEEEEDEEEEEGLWSSAEMRQHTPETDTPSSISSTPSRHHASRQPGVDALRMRAGLFCVFPYLDVRSLLRAAEVCCDWQVVARHPAVWTHLRLEDARVSAEFLQTLSQWCTQAQSVILNNLKPRSRRTHETREDYRKNTRGSVEPGVEALLRSAGGSLLHLSISQCPHILTDRTLWMASCYCRNLQTLTYRSSSDPVGQEVLWALGAGCRNISRLQVTPGHPSQQPTRFGNRCLQTIGRCWPRLRSLSVGGAGCSTQGLVAVVSSCTHLQVLELERITDLSLQVATELCKAGLKSLQMLVLTHTPVSGQAILHFHSVCSDIRSILVDISVSDYFEEPDTQEAKHLFGEILSTLKVLQTRPGLCDVLQVKADGFS</sequence>
<dbReference type="InterPro" id="IPR057038">
    <property type="entry name" value="FBX41/ZN365_Znf-C2H2"/>
</dbReference>
<dbReference type="PANTHER" id="PTHR15739">
    <property type="entry name" value="ZINC FINGER PROTEIN"/>
    <property type="match status" value="1"/>
</dbReference>
<dbReference type="SUPFAM" id="SSF81383">
    <property type="entry name" value="F-box domain"/>
    <property type="match status" value="1"/>
</dbReference>
<dbReference type="InterPro" id="IPR001810">
    <property type="entry name" value="F-box_dom"/>
</dbReference>
<feature type="region of interest" description="Disordered" evidence="4">
    <location>
        <begin position="430"/>
        <end position="484"/>
    </location>
</feature>
<feature type="compositionally biased region" description="Acidic residues" evidence="4">
    <location>
        <begin position="440"/>
        <end position="451"/>
    </location>
</feature>
<keyword evidence="2 3" id="KW-0175">Coiled coil</keyword>
<evidence type="ECO:0000313" key="8">
    <source>
        <dbReference type="Proteomes" id="UP001311232"/>
    </source>
</evidence>
<feature type="compositionally biased region" description="Low complexity" evidence="4">
    <location>
        <begin position="465"/>
        <end position="475"/>
    </location>
</feature>
<dbReference type="EMBL" id="JAHHUM010000626">
    <property type="protein sequence ID" value="KAK5618338.1"/>
    <property type="molecule type" value="Genomic_DNA"/>
</dbReference>
<dbReference type="Pfam" id="PF23165">
    <property type="entry name" value="zf-C2H2_FBX41"/>
    <property type="match status" value="1"/>
</dbReference>
<evidence type="ECO:0000259" key="6">
    <source>
        <dbReference type="Pfam" id="PF23165"/>
    </source>
</evidence>
<feature type="domain" description="FBX41/ZN365 C2H2-type zinc finger" evidence="6">
    <location>
        <begin position="9"/>
        <end position="38"/>
    </location>
</feature>
<feature type="coiled-coil region" evidence="3">
    <location>
        <begin position="176"/>
        <end position="298"/>
    </location>
</feature>
<dbReference type="InterPro" id="IPR036047">
    <property type="entry name" value="F-box-like_dom_sf"/>
</dbReference>
<evidence type="ECO:0000256" key="1">
    <source>
        <dbReference type="ARBA" id="ARBA00022553"/>
    </source>
</evidence>
<feature type="domain" description="F-box" evidence="5">
    <location>
        <begin position="495"/>
        <end position="532"/>
    </location>
</feature>
<evidence type="ECO:0000256" key="2">
    <source>
        <dbReference type="ARBA" id="ARBA00023054"/>
    </source>
</evidence>
<evidence type="ECO:0000256" key="4">
    <source>
        <dbReference type="SAM" id="MobiDB-lite"/>
    </source>
</evidence>
<dbReference type="AlphaFoldDB" id="A0AAV9SA98"/>
<accession>A0AAV9SA98</accession>
<organism evidence="7 8">
    <name type="scientific">Crenichthys baileyi</name>
    <name type="common">White River springfish</name>
    <dbReference type="NCBI Taxonomy" id="28760"/>
    <lineage>
        <taxon>Eukaryota</taxon>
        <taxon>Metazoa</taxon>
        <taxon>Chordata</taxon>
        <taxon>Craniata</taxon>
        <taxon>Vertebrata</taxon>
        <taxon>Euteleostomi</taxon>
        <taxon>Actinopterygii</taxon>
        <taxon>Neopterygii</taxon>
        <taxon>Teleostei</taxon>
        <taxon>Neoteleostei</taxon>
        <taxon>Acanthomorphata</taxon>
        <taxon>Ovalentaria</taxon>
        <taxon>Atherinomorphae</taxon>
        <taxon>Cyprinodontiformes</taxon>
        <taxon>Goodeidae</taxon>
        <taxon>Crenichthys</taxon>
    </lineage>
</organism>
<dbReference type="Gene3D" id="1.20.1280.50">
    <property type="match status" value="1"/>
</dbReference>
<dbReference type="InterPro" id="IPR052283">
    <property type="entry name" value="GenomicStab_NeuMorph_Reg"/>
</dbReference>
<keyword evidence="1" id="KW-0597">Phosphoprotein</keyword>
<evidence type="ECO:0008006" key="9">
    <source>
        <dbReference type="Google" id="ProtNLM"/>
    </source>
</evidence>
<dbReference type="Proteomes" id="UP001311232">
    <property type="component" value="Unassembled WGS sequence"/>
</dbReference>
<dbReference type="CDD" id="cd22109">
    <property type="entry name" value="F-box_FBXO41"/>
    <property type="match status" value="1"/>
</dbReference>
<comment type="caution">
    <text evidence="7">The sequence shown here is derived from an EMBL/GenBank/DDBJ whole genome shotgun (WGS) entry which is preliminary data.</text>
</comment>
<dbReference type="Pfam" id="PF12937">
    <property type="entry name" value="F-box-like"/>
    <property type="match status" value="1"/>
</dbReference>
<gene>
    <name evidence="7" type="ORF">CRENBAI_019409</name>
</gene>
<dbReference type="SUPFAM" id="SSF52047">
    <property type="entry name" value="RNI-like"/>
    <property type="match status" value="1"/>
</dbReference>